<dbReference type="InterPro" id="IPR006935">
    <property type="entry name" value="Helicase/UvrB_N"/>
</dbReference>
<gene>
    <name evidence="4" type="ORF">BJP25_05495</name>
</gene>
<dbReference type="PANTHER" id="PTHR47396:SF1">
    <property type="entry name" value="ATP-DEPENDENT HELICASE IRC3-RELATED"/>
    <property type="match status" value="1"/>
</dbReference>
<evidence type="ECO:0000256" key="1">
    <source>
        <dbReference type="ARBA" id="ARBA00022747"/>
    </source>
</evidence>
<dbReference type="GO" id="GO:0009307">
    <property type="term" value="P:DNA restriction-modification system"/>
    <property type="evidence" value="ECO:0007669"/>
    <property type="project" value="UniProtKB-KW"/>
</dbReference>
<dbReference type="InterPro" id="IPR014001">
    <property type="entry name" value="Helicase_ATP-bd"/>
</dbReference>
<dbReference type="InterPro" id="IPR003356">
    <property type="entry name" value="DNA_methylase_A-5"/>
</dbReference>
<dbReference type="Gene3D" id="3.40.50.300">
    <property type="entry name" value="P-loop containing nucleotide triphosphate hydrolases"/>
    <property type="match status" value="2"/>
</dbReference>
<dbReference type="Proteomes" id="UP000186040">
    <property type="component" value="Unassembled WGS sequence"/>
</dbReference>
<dbReference type="PROSITE" id="PS51192">
    <property type="entry name" value="HELICASE_ATP_BIND_1"/>
    <property type="match status" value="1"/>
</dbReference>
<dbReference type="SUPFAM" id="SSF52980">
    <property type="entry name" value="Restriction endonuclease-like"/>
    <property type="match status" value="1"/>
</dbReference>
<organism evidence="4 5">
    <name type="scientific">Actinokineospora bangkokensis</name>
    <dbReference type="NCBI Taxonomy" id="1193682"/>
    <lineage>
        <taxon>Bacteria</taxon>
        <taxon>Bacillati</taxon>
        <taxon>Actinomycetota</taxon>
        <taxon>Actinomycetes</taxon>
        <taxon>Pseudonocardiales</taxon>
        <taxon>Pseudonocardiaceae</taxon>
        <taxon>Actinokineospora</taxon>
    </lineage>
</organism>
<protein>
    <submittedName>
        <fullName evidence="4">Damage-inducible protein</fullName>
    </submittedName>
</protein>
<dbReference type="Pfam" id="PF22240">
    <property type="entry name" value="ISP_coupler"/>
    <property type="match status" value="1"/>
</dbReference>
<dbReference type="Gene3D" id="3.40.1350.10">
    <property type="match status" value="1"/>
</dbReference>
<feature type="domain" description="Helicase C-terminal" evidence="3">
    <location>
        <begin position="453"/>
        <end position="638"/>
    </location>
</feature>
<sequence>MSTTIHDILHELRASALDERDKGEKFERLMQGYFRADPEWALQFSDVWLWSEWPGRDGRPDTGIDLVAVSRETGERTAIQCKFYAPHHSVQKSDIDSFFTASGKIGFTRRIIVSTSDKWSKNAEEALADQQVPTQRLDVSILSESVVDWSRYSLATPSVMPTRKSKSLRPHQQEALDTVIEKFEHHDRGQLIMACGTGKTFTSLKIAEEAVGSDGTVLFLVPSISLLSQTLREWTQEAAVELRPFAVCSDVRVGRKQTEDMGVVDLAEPATTNAAKLLQRLGRTSPTGKMTVIFSTYQSIQVVADAQAAGLGAFDMVICDEAHRTTGVTLAGEDESAFVRVHDQKFLKAKKRLYMTATPRIYRDETRVKAAESAALVTDMNKIEDYGPEFHRLGFGEAVDRGLLSDYKVLVLAVDESKVSRQFQSLLADENNELKLDDVAKLVGCWNGLAKRGLDEQRLHVDAEPMRRAVAFAENIAVSQRVAQMLEVVGEQMGQDSDEDDPLVLQAQHVDGTFNVLERNRRLDWLKADQDAGTNECRILTNARCLSEGVDVPALDAVLFLNPRNSVVDVVQSVGRVMRLSRETDKKYGYVILPIGVPVDMPPEVALADNKKYKVVWQVLQALRAHDERFNAMINKIELNRNRDDKLQVIGIGFDDQERRTDNVDRQTQLALAWSDEWRDAIYAKIVTKVGEKAYWEDWARDIAKIAEAHITRIKALLDDDSLGIHPKFEKFHAGLRGNLNDGITRNNAIEMLAQHIITKPVFDALFEGYAFAQHNPVSLVMQDMLDALDNQGIEKESESLDKFYNSVRMRAEGIDNAEGKQRIITELYEKFFKNAFPKAAESLGIVYTPIEIVDFILRSVEHLLDTEFGASLNDAGVHVLDPFAGTGTFIVRLLQSGIISPGNLLHKYTQELHANEINLLAYYVAAVNIEATFHGLKQEGTSEYLPFEGIVLTDTFQMHENDDTLDAEVFTRNNDRVVRQKATDIRVIVGNPPYSAGQTSANDDNANLKYPTLDARIERSYGRNSSAKLKNSLYDSYIRAIRWASDRVGNRGIVSFVSNGGFVDSNAADGLRKCLIGEFDKIYVYNLRGNQRTAGELSRKEGGKIFGGGSRATVAIVFLIKTEQKDNGVPATLYYRDIGDCLSREQKLEIVNSNLLGNIEWKMIQPNEYGDWINQRRGDYTKFTPLTSKDGIAMMRVNSGGLNTSRDAWAYNFSQYSLKKNVQRSVRFFNSEVDRFGKSGLGAGSAGTFVDRDPVKFSWDVAPLKMLTSGRKMAVNEESYAVAMYRPFMRTHVYRDPTLINRTYQLAQVFPDRDTSNLGFYIVGTGSDVPFSVLMVDAVPDRHVTGAGSGGSIFPRYLFERTGSDGQLGFDVAEDQEYRRIDNMHDATLQTYRKAYGSSVSIDDIFYYVYGLLHSREYREVYASDLKKLVPHIPMVTAFYPFSEAGRELSRLHLGYETVDPYPLNESVAEAEAHRDTWRVQKMVFAKGSRVDGKATKDRSKIVYNSQLTLSGIPDDTHRYMIGSRSALEWILDRYQVKKDKLSGIVNDPNDWAEECGNPRYIIDLIKRIVTVSVETMKIVDSLPPLDIIDPE</sequence>
<dbReference type="Pfam" id="PF02384">
    <property type="entry name" value="N6_Mtase"/>
    <property type="match status" value="1"/>
</dbReference>
<dbReference type="GO" id="GO:0005829">
    <property type="term" value="C:cytosol"/>
    <property type="evidence" value="ECO:0007669"/>
    <property type="project" value="TreeGrafter"/>
</dbReference>
<dbReference type="InterPro" id="IPR001650">
    <property type="entry name" value="Helicase_C-like"/>
</dbReference>
<keyword evidence="5" id="KW-1185">Reference proteome</keyword>
<dbReference type="InterPro" id="IPR053980">
    <property type="entry name" value="ISP_coupler"/>
</dbReference>
<dbReference type="PANTHER" id="PTHR47396">
    <property type="entry name" value="TYPE I RESTRICTION ENZYME ECOKI R PROTEIN"/>
    <property type="match status" value="1"/>
</dbReference>
<dbReference type="OrthoDB" id="9776021at2"/>
<dbReference type="Pfam" id="PF00271">
    <property type="entry name" value="Helicase_C"/>
    <property type="match status" value="1"/>
</dbReference>
<dbReference type="SUPFAM" id="SSF53335">
    <property type="entry name" value="S-adenosyl-L-methionine-dependent methyltransferases"/>
    <property type="match status" value="1"/>
</dbReference>
<dbReference type="GO" id="GO:0008170">
    <property type="term" value="F:N-methyltransferase activity"/>
    <property type="evidence" value="ECO:0007669"/>
    <property type="project" value="InterPro"/>
</dbReference>
<dbReference type="InterPro" id="IPR029063">
    <property type="entry name" value="SAM-dependent_MTases_sf"/>
</dbReference>
<feature type="domain" description="Helicase ATP-binding" evidence="2">
    <location>
        <begin position="180"/>
        <end position="377"/>
    </location>
</feature>
<dbReference type="PROSITE" id="PS51194">
    <property type="entry name" value="HELICASE_CTER"/>
    <property type="match status" value="1"/>
</dbReference>
<evidence type="ECO:0000259" key="2">
    <source>
        <dbReference type="PROSITE" id="PS51192"/>
    </source>
</evidence>
<dbReference type="Gene3D" id="3.40.50.150">
    <property type="entry name" value="Vaccinia Virus protein VP39"/>
    <property type="match status" value="1"/>
</dbReference>
<reference evidence="4 5" key="1">
    <citation type="submission" date="2016-10" db="EMBL/GenBank/DDBJ databases">
        <title>The Draft Genome Sequence of Actinokineospora bangkokensis 44EHWT reveals the biosynthetic pathway of antifungal compounds Thailandins with unusual extender unit butylmalonyl-CoA.</title>
        <authorList>
            <person name="Greule A."/>
            <person name="Intra B."/>
            <person name="Flemming S."/>
            <person name="Rommel M.G."/>
            <person name="Panbangred W."/>
            <person name="Bechthold A."/>
        </authorList>
    </citation>
    <scope>NUCLEOTIDE SEQUENCE [LARGE SCALE GENOMIC DNA]</scope>
    <source>
        <strain evidence="4 5">44EHW</strain>
    </source>
</reference>
<evidence type="ECO:0000259" key="3">
    <source>
        <dbReference type="PROSITE" id="PS51194"/>
    </source>
</evidence>
<name>A0A1Q9LC59_9PSEU</name>
<dbReference type="InterPro" id="IPR050742">
    <property type="entry name" value="Helicase_Restrict-Modif_Enz"/>
</dbReference>
<dbReference type="Pfam" id="PF18135">
    <property type="entry name" value="Type_ISP_C"/>
    <property type="match status" value="1"/>
</dbReference>
<dbReference type="InterPro" id="IPR011335">
    <property type="entry name" value="Restrct_endonuc-II-like"/>
</dbReference>
<dbReference type="SMART" id="SM00487">
    <property type="entry name" value="DEXDc"/>
    <property type="match status" value="1"/>
</dbReference>
<dbReference type="GO" id="GO:0003677">
    <property type="term" value="F:DNA binding"/>
    <property type="evidence" value="ECO:0007669"/>
    <property type="project" value="InterPro"/>
</dbReference>
<comment type="caution">
    <text evidence="4">The sequence shown here is derived from an EMBL/GenBank/DDBJ whole genome shotgun (WGS) entry which is preliminary data.</text>
</comment>
<dbReference type="RefSeq" id="WP_075978794.1">
    <property type="nucleotide sequence ID" value="NZ_MKQR01000032.1"/>
</dbReference>
<dbReference type="STRING" id="1193682.BJP25_05495"/>
<dbReference type="EMBL" id="MKQR01000032">
    <property type="protein sequence ID" value="OLR89612.1"/>
    <property type="molecule type" value="Genomic_DNA"/>
</dbReference>
<dbReference type="InterPro" id="IPR039442">
    <property type="entry name" value="Mrr-like_dom"/>
</dbReference>
<dbReference type="CDD" id="cd18785">
    <property type="entry name" value="SF2_C"/>
    <property type="match status" value="1"/>
</dbReference>
<dbReference type="InterPro" id="IPR041635">
    <property type="entry name" value="Type_ISP_LLaBIII_C"/>
</dbReference>
<dbReference type="InterPro" id="IPR002052">
    <property type="entry name" value="DNA_methylase_N6_adenine_CS"/>
</dbReference>
<dbReference type="InterPro" id="IPR027417">
    <property type="entry name" value="P-loop_NTPase"/>
</dbReference>
<dbReference type="CDD" id="cd22333">
    <property type="entry name" value="LlaBIII_nuclease-like"/>
    <property type="match status" value="1"/>
</dbReference>
<dbReference type="Pfam" id="PF13156">
    <property type="entry name" value="Mrr_cat_2"/>
    <property type="match status" value="1"/>
</dbReference>
<dbReference type="GO" id="GO:0032259">
    <property type="term" value="P:methylation"/>
    <property type="evidence" value="ECO:0007669"/>
    <property type="project" value="InterPro"/>
</dbReference>
<dbReference type="GO" id="GO:0016787">
    <property type="term" value="F:hydrolase activity"/>
    <property type="evidence" value="ECO:0007669"/>
    <property type="project" value="InterPro"/>
</dbReference>
<dbReference type="Pfam" id="PF04851">
    <property type="entry name" value="ResIII"/>
    <property type="match status" value="1"/>
</dbReference>
<evidence type="ECO:0000313" key="4">
    <source>
        <dbReference type="EMBL" id="OLR89612.1"/>
    </source>
</evidence>
<evidence type="ECO:0000313" key="5">
    <source>
        <dbReference type="Proteomes" id="UP000186040"/>
    </source>
</evidence>
<dbReference type="GO" id="GO:0005524">
    <property type="term" value="F:ATP binding"/>
    <property type="evidence" value="ECO:0007669"/>
    <property type="project" value="InterPro"/>
</dbReference>
<dbReference type="PRINTS" id="PR00507">
    <property type="entry name" value="N12N6MTFRASE"/>
</dbReference>
<dbReference type="PROSITE" id="PS00092">
    <property type="entry name" value="N6_MTASE"/>
    <property type="match status" value="1"/>
</dbReference>
<dbReference type="SUPFAM" id="SSF52540">
    <property type="entry name" value="P-loop containing nucleoside triphosphate hydrolases"/>
    <property type="match status" value="2"/>
</dbReference>
<dbReference type="SMART" id="SM00490">
    <property type="entry name" value="HELICc"/>
    <property type="match status" value="1"/>
</dbReference>
<keyword evidence="1" id="KW-0680">Restriction system</keyword>
<dbReference type="InterPro" id="IPR011856">
    <property type="entry name" value="tRNA_endonuc-like_dom_sf"/>
</dbReference>
<accession>A0A1Q9LC59</accession>
<proteinExistence type="predicted"/>